<keyword evidence="2" id="KW-1185">Reference proteome</keyword>
<reference evidence="1 2" key="1">
    <citation type="submission" date="2024-01" db="EMBL/GenBank/DDBJ databases">
        <title>The diversity of rhizobia nodulating Mimosa spp. in eleven states of Brazil covering several biomes is determined by host plant, location, and edaphic factors.</title>
        <authorList>
            <person name="Rouws L."/>
            <person name="Barauna A."/>
            <person name="Beukes C."/>
            <person name="De Faria S.M."/>
            <person name="Gross E."/>
            <person name="Dos Reis Junior F.B."/>
            <person name="Simon M."/>
            <person name="Maluk M."/>
            <person name="Odee D.W."/>
            <person name="Kenicer G."/>
            <person name="Young J.P.W."/>
            <person name="Reis V.M."/>
            <person name="Zilli J."/>
            <person name="James E.K."/>
        </authorList>
    </citation>
    <scope>NUCLEOTIDE SEQUENCE [LARGE SCALE GENOMIC DNA]</scope>
    <source>
        <strain evidence="1 2">JPY167</strain>
    </source>
</reference>
<accession>A0ABU9S1N5</accession>
<name>A0ABU9S1N5_9BURK</name>
<evidence type="ECO:0000313" key="1">
    <source>
        <dbReference type="EMBL" id="MEM5425859.1"/>
    </source>
</evidence>
<dbReference type="EMBL" id="JAYMRV010000013">
    <property type="protein sequence ID" value="MEM5425859.1"/>
    <property type="molecule type" value="Genomic_DNA"/>
</dbReference>
<comment type="caution">
    <text evidence="1">The sequence shown here is derived from an EMBL/GenBank/DDBJ whole genome shotgun (WGS) entry which is preliminary data.</text>
</comment>
<gene>
    <name evidence="1" type="ORF">VSR73_32980</name>
</gene>
<protein>
    <submittedName>
        <fullName evidence="1">Uncharacterized protein</fullName>
    </submittedName>
</protein>
<evidence type="ECO:0000313" key="2">
    <source>
        <dbReference type="Proteomes" id="UP001489897"/>
    </source>
</evidence>
<sequence>MEIPLQSGTGNFSRALKVAAEPTDSKDSCRVQDNNHCVEGKEKAYTARAAWLWQLGMLDALRRLPAPGQHISQYPPKRVRHVNHLPPPNAEIAISPHLHRHPLEISQ</sequence>
<proteinExistence type="predicted"/>
<dbReference type="RefSeq" id="WP_254358133.1">
    <property type="nucleotide sequence ID" value="NZ_JAYMRV010000013.1"/>
</dbReference>
<organism evidence="1 2">
    <name type="scientific">Paraburkholderia ferrariae</name>
    <dbReference type="NCBI Taxonomy" id="386056"/>
    <lineage>
        <taxon>Bacteria</taxon>
        <taxon>Pseudomonadati</taxon>
        <taxon>Pseudomonadota</taxon>
        <taxon>Betaproteobacteria</taxon>
        <taxon>Burkholderiales</taxon>
        <taxon>Burkholderiaceae</taxon>
        <taxon>Paraburkholderia</taxon>
    </lineage>
</organism>
<dbReference type="Proteomes" id="UP001489897">
    <property type="component" value="Unassembled WGS sequence"/>
</dbReference>